<dbReference type="PANTHER" id="PTHR31407">
    <property type="match status" value="1"/>
</dbReference>
<proteinExistence type="predicted"/>
<dbReference type="InterPro" id="IPR002683">
    <property type="entry name" value="PsbP_C"/>
</dbReference>
<dbReference type="SUPFAM" id="SSF55724">
    <property type="entry name" value="Mog1p/PsbP-like"/>
    <property type="match status" value="1"/>
</dbReference>
<feature type="signal peptide" evidence="1">
    <location>
        <begin position="1"/>
        <end position="19"/>
    </location>
</feature>
<accession>A0A2T1E5M0</accession>
<evidence type="ECO:0000259" key="2">
    <source>
        <dbReference type="Pfam" id="PF01789"/>
    </source>
</evidence>
<evidence type="ECO:0000256" key="1">
    <source>
        <dbReference type="SAM" id="SignalP"/>
    </source>
</evidence>
<feature type="chain" id="PRO_5015542776" evidence="1">
    <location>
        <begin position="20"/>
        <end position="179"/>
    </location>
</feature>
<organism evidence="3 4">
    <name type="scientific">Stenomitos frigidus ULC18</name>
    <dbReference type="NCBI Taxonomy" id="2107698"/>
    <lineage>
        <taxon>Bacteria</taxon>
        <taxon>Bacillati</taxon>
        <taxon>Cyanobacteriota</taxon>
        <taxon>Cyanophyceae</taxon>
        <taxon>Leptolyngbyales</taxon>
        <taxon>Leptolyngbyaceae</taxon>
        <taxon>Stenomitos</taxon>
    </lineage>
</organism>
<dbReference type="EMBL" id="PVWK01000083">
    <property type="protein sequence ID" value="PSB28020.1"/>
    <property type="molecule type" value="Genomic_DNA"/>
</dbReference>
<dbReference type="GO" id="GO:0009654">
    <property type="term" value="C:photosystem II oxygen evolving complex"/>
    <property type="evidence" value="ECO:0007669"/>
    <property type="project" value="InterPro"/>
</dbReference>
<feature type="domain" description="PsbP C-terminal" evidence="2">
    <location>
        <begin position="26"/>
        <end position="178"/>
    </location>
</feature>
<dbReference type="OrthoDB" id="540197at2"/>
<dbReference type="GO" id="GO:0019898">
    <property type="term" value="C:extrinsic component of membrane"/>
    <property type="evidence" value="ECO:0007669"/>
    <property type="project" value="InterPro"/>
</dbReference>
<comment type="caution">
    <text evidence="3">The sequence shown here is derived from an EMBL/GenBank/DDBJ whole genome shotgun (WGS) entry which is preliminary data.</text>
</comment>
<dbReference type="Pfam" id="PF01789">
    <property type="entry name" value="PsbP"/>
    <property type="match status" value="1"/>
</dbReference>
<dbReference type="GO" id="GO:0015979">
    <property type="term" value="P:photosynthesis"/>
    <property type="evidence" value="ECO:0007669"/>
    <property type="project" value="InterPro"/>
</dbReference>
<dbReference type="RefSeq" id="WP_106256962.1">
    <property type="nucleotide sequence ID" value="NZ_CAWNSW010000092.1"/>
</dbReference>
<dbReference type="Gene3D" id="3.40.1000.10">
    <property type="entry name" value="Mog1/PsbP, alpha/beta/alpha sandwich"/>
    <property type="match status" value="1"/>
</dbReference>
<sequence length="179" mass="19507">MLKRILAVMLVVISLSLQGCVTPTGGLKPYVDSIDGYKFLYPNGWLPVSVTSGPDVVFHDIIEQTENVSVVINPVTGNKTLTELGSPGEVGYQLGKSAIAPPNSGRTAELVNAESRTVGDKLYYLLEYAVKVGDRERHNLASVAVSRGKLYTFNASTSEKRWGKMQTLLEKTVKSFKVD</sequence>
<keyword evidence="4" id="KW-1185">Reference proteome</keyword>
<gene>
    <name evidence="3" type="ORF">C7B82_14275</name>
</gene>
<reference evidence="3 4" key="2">
    <citation type="submission" date="2018-03" db="EMBL/GenBank/DDBJ databases">
        <title>The ancient ancestry and fast evolution of plastids.</title>
        <authorList>
            <person name="Moore K.R."/>
            <person name="Magnabosco C."/>
            <person name="Momper L."/>
            <person name="Gold D.A."/>
            <person name="Bosak T."/>
            <person name="Fournier G.P."/>
        </authorList>
    </citation>
    <scope>NUCLEOTIDE SEQUENCE [LARGE SCALE GENOMIC DNA]</scope>
    <source>
        <strain evidence="3 4">ULC18</strain>
    </source>
</reference>
<dbReference type="AlphaFoldDB" id="A0A2T1E5M0"/>
<protein>
    <submittedName>
        <fullName evidence="3">Photosystem II oxygen evolving complex protein PsbP</fullName>
    </submittedName>
</protein>
<dbReference type="Proteomes" id="UP000239576">
    <property type="component" value="Unassembled WGS sequence"/>
</dbReference>
<dbReference type="InterPro" id="IPR016123">
    <property type="entry name" value="Mog1/PsbP_a/b/a-sand"/>
</dbReference>
<name>A0A2T1E5M0_9CYAN</name>
<dbReference type="NCBIfam" id="NF040946">
    <property type="entry name" value="PSII_PsbP"/>
    <property type="match status" value="1"/>
</dbReference>
<evidence type="ECO:0000313" key="4">
    <source>
        <dbReference type="Proteomes" id="UP000239576"/>
    </source>
</evidence>
<dbReference type="GO" id="GO:0005509">
    <property type="term" value="F:calcium ion binding"/>
    <property type="evidence" value="ECO:0007669"/>
    <property type="project" value="InterPro"/>
</dbReference>
<dbReference type="PROSITE" id="PS51257">
    <property type="entry name" value="PROKAR_LIPOPROTEIN"/>
    <property type="match status" value="1"/>
</dbReference>
<keyword evidence="1" id="KW-0732">Signal</keyword>
<dbReference type="PANTHER" id="PTHR31407:SF16">
    <property type="entry name" value="PSBP DOMAIN-CONTAINING PROTEIN 7, CHLOROPLASTIC"/>
    <property type="match status" value="1"/>
</dbReference>
<evidence type="ECO:0000313" key="3">
    <source>
        <dbReference type="EMBL" id="PSB28020.1"/>
    </source>
</evidence>
<reference evidence="4" key="1">
    <citation type="submission" date="2018-02" db="EMBL/GenBank/DDBJ databases">
        <authorList>
            <person name="Moore K."/>
            <person name="Momper L."/>
        </authorList>
    </citation>
    <scope>NUCLEOTIDE SEQUENCE [LARGE SCALE GENOMIC DNA]</scope>
    <source>
        <strain evidence="4">ULC18</strain>
    </source>
</reference>